<dbReference type="STRING" id="29422.Lbru_2311"/>
<sequence>MATLVGTQMKFEDALYELCELDYDVVEAYETAINRIDNETYKNRLTQFKIDHEIYIKDITNLLKRHKAPIPEGPSAKQLLVEGKVIFANLFGDEAILRAILANEIDINTAFERLSFHETKWKDASDILARGLDGEKKHRHWFEAMLETPY</sequence>
<dbReference type="Gene3D" id="1.20.1260.10">
    <property type="match status" value="1"/>
</dbReference>
<name>A0A0W0S3E9_9GAMM</name>
<dbReference type="PATRIC" id="fig|29422.6.peg.2462"/>
<accession>A0A0W0S3E9</accession>
<evidence type="ECO:0008006" key="3">
    <source>
        <dbReference type="Google" id="ProtNLM"/>
    </source>
</evidence>
<dbReference type="RefSeq" id="WP_058442302.1">
    <property type="nucleotide sequence ID" value="NZ_CAAAHU010000018.1"/>
</dbReference>
<gene>
    <name evidence="1" type="ORF">Lbru_2311</name>
</gene>
<dbReference type="AlphaFoldDB" id="A0A0W0S3E9"/>
<proteinExistence type="predicted"/>
<dbReference type="InterPro" id="IPR012347">
    <property type="entry name" value="Ferritin-like"/>
</dbReference>
<keyword evidence="2" id="KW-1185">Reference proteome</keyword>
<dbReference type="InterPro" id="IPR009078">
    <property type="entry name" value="Ferritin-like_SF"/>
</dbReference>
<protein>
    <recommendedName>
        <fullName evidence="3">DUF2383 domain-containing protein</fullName>
    </recommendedName>
</protein>
<organism evidence="1 2">
    <name type="scientific">Legionella brunensis</name>
    <dbReference type="NCBI Taxonomy" id="29422"/>
    <lineage>
        <taxon>Bacteria</taxon>
        <taxon>Pseudomonadati</taxon>
        <taxon>Pseudomonadota</taxon>
        <taxon>Gammaproteobacteria</taxon>
        <taxon>Legionellales</taxon>
        <taxon>Legionellaceae</taxon>
        <taxon>Legionella</taxon>
    </lineage>
</organism>
<dbReference type="EMBL" id="LNXV01000033">
    <property type="protein sequence ID" value="KTC78019.1"/>
    <property type="molecule type" value="Genomic_DNA"/>
</dbReference>
<dbReference type="OrthoDB" id="7166292at2"/>
<dbReference type="Proteomes" id="UP000054742">
    <property type="component" value="Unassembled WGS sequence"/>
</dbReference>
<evidence type="ECO:0000313" key="2">
    <source>
        <dbReference type="Proteomes" id="UP000054742"/>
    </source>
</evidence>
<comment type="caution">
    <text evidence="1">The sequence shown here is derived from an EMBL/GenBank/DDBJ whole genome shotgun (WGS) entry which is preliminary data.</text>
</comment>
<reference evidence="1 2" key="1">
    <citation type="submission" date="2015-11" db="EMBL/GenBank/DDBJ databases">
        <title>Genomic analysis of 38 Legionella species identifies large and diverse effector repertoires.</title>
        <authorList>
            <person name="Burstein D."/>
            <person name="Amaro F."/>
            <person name="Zusman T."/>
            <person name="Lifshitz Z."/>
            <person name="Cohen O."/>
            <person name="Gilbert J.A."/>
            <person name="Pupko T."/>
            <person name="Shuman H.A."/>
            <person name="Segal G."/>
        </authorList>
    </citation>
    <scope>NUCLEOTIDE SEQUENCE [LARGE SCALE GENOMIC DNA]</scope>
    <source>
        <strain evidence="1 2">ATCC 43878</strain>
    </source>
</reference>
<evidence type="ECO:0000313" key="1">
    <source>
        <dbReference type="EMBL" id="KTC78019.1"/>
    </source>
</evidence>
<dbReference type="SUPFAM" id="SSF47240">
    <property type="entry name" value="Ferritin-like"/>
    <property type="match status" value="1"/>
</dbReference>